<protein>
    <submittedName>
        <fullName evidence="2">Uncharacterized protein</fullName>
    </submittedName>
</protein>
<feature type="compositionally biased region" description="Polar residues" evidence="1">
    <location>
        <begin position="42"/>
        <end position="64"/>
    </location>
</feature>
<proteinExistence type="predicted"/>
<evidence type="ECO:0000256" key="1">
    <source>
        <dbReference type="SAM" id="MobiDB-lite"/>
    </source>
</evidence>
<sequence length="82" mass="9202">GSGNLGFERRELCVEWSILNGINKQTRFRGESKKRNPDKQSKVQSQKIQYQIQTSETSKQSQEAGATGAIIRRSVVSPSSLY</sequence>
<feature type="non-terminal residue" evidence="2">
    <location>
        <position position="1"/>
    </location>
</feature>
<feature type="region of interest" description="Disordered" evidence="1">
    <location>
        <begin position="27"/>
        <end position="70"/>
    </location>
</feature>
<gene>
    <name evidence="2" type="primary">Nfu_g_1_002203</name>
</gene>
<feature type="non-terminal residue" evidence="2">
    <location>
        <position position="82"/>
    </location>
</feature>
<reference evidence="2" key="2">
    <citation type="submission" date="2016-06" db="EMBL/GenBank/DDBJ databases">
        <title>The genome of a short-lived fish provides insights into sex chromosome evolution and the genetic control of aging.</title>
        <authorList>
            <person name="Reichwald K."/>
            <person name="Felder M."/>
            <person name="Petzold A."/>
            <person name="Koch P."/>
            <person name="Groth M."/>
            <person name="Platzer M."/>
        </authorList>
    </citation>
    <scope>NUCLEOTIDE SEQUENCE</scope>
    <source>
        <tissue evidence="2">Brain</tissue>
    </source>
</reference>
<dbReference type="AlphaFoldDB" id="A0A1A8MQ77"/>
<evidence type="ECO:0000313" key="2">
    <source>
        <dbReference type="EMBL" id="SBR58988.1"/>
    </source>
</evidence>
<dbReference type="EMBL" id="HAEF01017829">
    <property type="protein sequence ID" value="SBR58988.1"/>
    <property type="molecule type" value="Transcribed_RNA"/>
</dbReference>
<reference evidence="2" key="1">
    <citation type="submission" date="2016-05" db="EMBL/GenBank/DDBJ databases">
        <authorList>
            <person name="Lavstsen T."/>
            <person name="Jespersen J.S."/>
        </authorList>
    </citation>
    <scope>NUCLEOTIDE SEQUENCE</scope>
    <source>
        <tissue evidence="2">Brain</tissue>
    </source>
</reference>
<feature type="compositionally biased region" description="Basic and acidic residues" evidence="1">
    <location>
        <begin position="28"/>
        <end position="41"/>
    </location>
</feature>
<organism evidence="2">
    <name type="scientific">Nothobranchius pienaari</name>
    <dbReference type="NCBI Taxonomy" id="704102"/>
    <lineage>
        <taxon>Eukaryota</taxon>
        <taxon>Metazoa</taxon>
        <taxon>Chordata</taxon>
        <taxon>Craniata</taxon>
        <taxon>Vertebrata</taxon>
        <taxon>Euteleostomi</taxon>
        <taxon>Actinopterygii</taxon>
        <taxon>Neopterygii</taxon>
        <taxon>Teleostei</taxon>
        <taxon>Neoteleostei</taxon>
        <taxon>Acanthomorphata</taxon>
        <taxon>Ovalentaria</taxon>
        <taxon>Atherinomorphae</taxon>
        <taxon>Cyprinodontiformes</taxon>
        <taxon>Nothobranchiidae</taxon>
        <taxon>Nothobranchius</taxon>
    </lineage>
</organism>
<accession>A0A1A8MQ77</accession>
<name>A0A1A8MQ77_9TELE</name>